<dbReference type="InterPro" id="IPR003593">
    <property type="entry name" value="AAA+_ATPase"/>
</dbReference>
<dbReference type="Gene3D" id="1.20.1560.10">
    <property type="entry name" value="ABC transporter type 1, transmembrane domain"/>
    <property type="match status" value="1"/>
</dbReference>
<dbReference type="Pfam" id="PF00005">
    <property type="entry name" value="ABC_tran"/>
    <property type="match status" value="1"/>
</dbReference>
<evidence type="ECO:0000256" key="4">
    <source>
        <dbReference type="ARBA" id="ARBA00022840"/>
    </source>
</evidence>
<evidence type="ECO:0000256" key="6">
    <source>
        <dbReference type="ARBA" id="ARBA00023136"/>
    </source>
</evidence>
<evidence type="ECO:0000256" key="2">
    <source>
        <dbReference type="ARBA" id="ARBA00022692"/>
    </source>
</evidence>
<feature type="transmembrane region" description="Helical" evidence="7">
    <location>
        <begin position="151"/>
        <end position="169"/>
    </location>
</feature>
<sequence>MKKYILRFWKPNLLIFGILVITNVCLTLVSVIMASSLNALVDLNFTLFFETLLANAVIFMIYLFFSYILINKKSQTKQKMATAIRTDVTKRMEQTSYSNFHTKPVGTYASWLSNDLNTIETVAFDQFYTVLGGIISAVSSIIAMFIFHWSIVLLTLAVTIVTILLPMLYQKVLSLVSLLVTEESERFLSKVTDSLNGFDTFFSFNLLEKITKDMEEASLKLADVKNKQAKVIAKVALLGTFGNIVGQLSIMGLTGYLVSQSIVSVGSILATGELAGTIFNTVGNISQQIAAIRSVEPVFKKLETIEPSVEKSTEKIKIIDSGIVLDNLSYAYDDKLVLNNLDFSFQLGGKYAIVGASGSGKTTLLNILNGKLMDYDGSVQFAGKELSVLSGRELREHILYMDQIPYLFEGTVRENITLDEDFSNEQIQQALKASNLDEVVRNLPQGIDTDIGDAGRLLSGGQRQRVALARGLVRGKKIILLDEGTSSLDEKSALEIEKQLIENEELTVLMITHQLRESIQKQLNQVILLS</sequence>
<evidence type="ECO:0000256" key="5">
    <source>
        <dbReference type="ARBA" id="ARBA00022989"/>
    </source>
</evidence>
<feature type="transmembrane region" description="Helical" evidence="7">
    <location>
        <begin position="47"/>
        <end position="70"/>
    </location>
</feature>
<dbReference type="PROSITE" id="PS00211">
    <property type="entry name" value="ABC_TRANSPORTER_1"/>
    <property type="match status" value="1"/>
</dbReference>
<dbReference type="SUPFAM" id="SSF52540">
    <property type="entry name" value="P-loop containing nucleoside triphosphate hydrolases"/>
    <property type="match status" value="1"/>
</dbReference>
<evidence type="ECO:0000256" key="7">
    <source>
        <dbReference type="SAM" id="Phobius"/>
    </source>
</evidence>
<evidence type="ECO:0000259" key="9">
    <source>
        <dbReference type="PROSITE" id="PS50929"/>
    </source>
</evidence>
<dbReference type="PROSITE" id="PS50893">
    <property type="entry name" value="ABC_TRANSPORTER_2"/>
    <property type="match status" value="1"/>
</dbReference>
<keyword evidence="11" id="KW-1185">Reference proteome</keyword>
<name>A0ABR7TDM1_9LACT</name>
<dbReference type="GO" id="GO:0005524">
    <property type="term" value="F:ATP binding"/>
    <property type="evidence" value="ECO:0007669"/>
    <property type="project" value="UniProtKB-KW"/>
</dbReference>
<dbReference type="RefSeq" id="WP_187948936.1">
    <property type="nucleotide sequence ID" value="NZ_WNJQ01000007.1"/>
</dbReference>
<dbReference type="SMART" id="SM00382">
    <property type="entry name" value="AAA"/>
    <property type="match status" value="1"/>
</dbReference>
<proteinExistence type="predicted"/>
<organism evidence="10 11">
    <name type="scientific">Carnobacterium inhibens</name>
    <dbReference type="NCBI Taxonomy" id="147709"/>
    <lineage>
        <taxon>Bacteria</taxon>
        <taxon>Bacillati</taxon>
        <taxon>Bacillota</taxon>
        <taxon>Bacilli</taxon>
        <taxon>Lactobacillales</taxon>
        <taxon>Carnobacteriaceae</taxon>
        <taxon>Carnobacterium</taxon>
    </lineage>
</organism>
<evidence type="ECO:0000256" key="1">
    <source>
        <dbReference type="ARBA" id="ARBA00004651"/>
    </source>
</evidence>
<reference evidence="10 11" key="1">
    <citation type="journal article" date="2020" name="Microorganisms">
        <title>New Insight into Antimicrobial Compounds from Food and Marine-Sourced Carnobacterium Species through Phenotype and Genome Analyses.</title>
        <authorList>
            <person name="Begrem S."/>
            <person name="Ivaniuk F."/>
            <person name="Gigout-Chevalier F."/>
            <person name="Kolypczuk L."/>
            <person name="Bonnetot S."/>
            <person name="Leroi F."/>
            <person name="Grovel O."/>
            <person name="Delbarre-Ladrat C."/>
            <person name="Passerini D."/>
        </authorList>
    </citation>
    <scope>NUCLEOTIDE SEQUENCE [LARGE SCALE GENOMIC DNA]</scope>
    <source>
        <strain evidence="10 11">MIP2551</strain>
    </source>
</reference>
<dbReference type="InterPro" id="IPR017871">
    <property type="entry name" value="ABC_transporter-like_CS"/>
</dbReference>
<dbReference type="PANTHER" id="PTHR43394">
    <property type="entry name" value="ATP-DEPENDENT PERMEASE MDL1, MITOCHONDRIAL"/>
    <property type="match status" value="1"/>
</dbReference>
<dbReference type="InterPro" id="IPR011527">
    <property type="entry name" value="ABC1_TM_dom"/>
</dbReference>
<evidence type="ECO:0000256" key="3">
    <source>
        <dbReference type="ARBA" id="ARBA00022741"/>
    </source>
</evidence>
<dbReference type="EMBL" id="WNJQ01000007">
    <property type="protein sequence ID" value="MBC9825807.1"/>
    <property type="molecule type" value="Genomic_DNA"/>
</dbReference>
<evidence type="ECO:0000259" key="8">
    <source>
        <dbReference type="PROSITE" id="PS50893"/>
    </source>
</evidence>
<feature type="domain" description="ABC transmembrane type-1" evidence="9">
    <location>
        <begin position="13"/>
        <end position="294"/>
    </location>
</feature>
<gene>
    <name evidence="10" type="ORF">GLO26_08260</name>
</gene>
<dbReference type="PANTHER" id="PTHR43394:SF1">
    <property type="entry name" value="ATP-BINDING CASSETTE SUB-FAMILY B MEMBER 10, MITOCHONDRIAL"/>
    <property type="match status" value="1"/>
</dbReference>
<feature type="transmembrane region" description="Helical" evidence="7">
    <location>
        <begin position="235"/>
        <end position="258"/>
    </location>
</feature>
<evidence type="ECO:0000313" key="10">
    <source>
        <dbReference type="EMBL" id="MBC9825807.1"/>
    </source>
</evidence>
<dbReference type="CDD" id="cd07346">
    <property type="entry name" value="ABC_6TM_exporters"/>
    <property type="match status" value="1"/>
</dbReference>
<dbReference type="SUPFAM" id="SSF90123">
    <property type="entry name" value="ABC transporter transmembrane region"/>
    <property type="match status" value="1"/>
</dbReference>
<comment type="caution">
    <text evidence="10">The sequence shown here is derived from an EMBL/GenBank/DDBJ whole genome shotgun (WGS) entry which is preliminary data.</text>
</comment>
<dbReference type="Proteomes" id="UP000638836">
    <property type="component" value="Unassembled WGS sequence"/>
</dbReference>
<keyword evidence="5 7" id="KW-1133">Transmembrane helix</keyword>
<comment type="subcellular location">
    <subcellularLocation>
        <location evidence="1">Cell membrane</location>
        <topology evidence="1">Multi-pass membrane protein</topology>
    </subcellularLocation>
</comment>
<dbReference type="InterPro" id="IPR036640">
    <property type="entry name" value="ABC1_TM_sf"/>
</dbReference>
<keyword evidence="2 7" id="KW-0812">Transmembrane</keyword>
<feature type="transmembrane region" description="Helical" evidence="7">
    <location>
        <begin position="12"/>
        <end position="35"/>
    </location>
</feature>
<feature type="domain" description="ABC transporter" evidence="8">
    <location>
        <begin position="323"/>
        <end position="528"/>
    </location>
</feature>
<dbReference type="InterPro" id="IPR003439">
    <property type="entry name" value="ABC_transporter-like_ATP-bd"/>
</dbReference>
<keyword evidence="4 10" id="KW-0067">ATP-binding</keyword>
<feature type="transmembrane region" description="Helical" evidence="7">
    <location>
        <begin position="127"/>
        <end position="145"/>
    </location>
</feature>
<keyword evidence="3" id="KW-0547">Nucleotide-binding</keyword>
<keyword evidence="6 7" id="KW-0472">Membrane</keyword>
<dbReference type="PROSITE" id="PS50929">
    <property type="entry name" value="ABC_TM1F"/>
    <property type="match status" value="1"/>
</dbReference>
<accession>A0ABR7TDM1</accession>
<dbReference type="Pfam" id="PF00664">
    <property type="entry name" value="ABC_membrane"/>
    <property type="match status" value="1"/>
</dbReference>
<dbReference type="InterPro" id="IPR027417">
    <property type="entry name" value="P-loop_NTPase"/>
</dbReference>
<dbReference type="Gene3D" id="3.40.50.300">
    <property type="entry name" value="P-loop containing nucleotide triphosphate hydrolases"/>
    <property type="match status" value="1"/>
</dbReference>
<evidence type="ECO:0000313" key="11">
    <source>
        <dbReference type="Proteomes" id="UP000638836"/>
    </source>
</evidence>
<protein>
    <submittedName>
        <fullName evidence="10">ATP-binding cassette domain-containing protein</fullName>
    </submittedName>
</protein>
<dbReference type="InterPro" id="IPR039421">
    <property type="entry name" value="Type_1_exporter"/>
</dbReference>